<dbReference type="Proteomes" id="UP000034894">
    <property type="component" value="Unassembled WGS sequence"/>
</dbReference>
<accession>A0A0G1GFR9</accession>
<proteinExistence type="predicted"/>
<comment type="caution">
    <text evidence="2">The sequence shown here is derived from an EMBL/GenBank/DDBJ whole genome shotgun (WGS) entry which is preliminary data.</text>
</comment>
<protein>
    <submittedName>
        <fullName evidence="2">Uncharacterized protein</fullName>
    </submittedName>
</protein>
<name>A0A0G1GFR9_9BACT</name>
<sequence>MDKKTLLILLSLAILIGGLYFLTGTADMKPFFSFPGFESTSSGNATGTSQPKTGFSELLEVSVTPSE</sequence>
<organism evidence="2 3">
    <name type="scientific">Candidatus Gottesmanbacteria bacterium GW2011_GWA2_43_14</name>
    <dbReference type="NCBI Taxonomy" id="1618443"/>
    <lineage>
        <taxon>Bacteria</taxon>
        <taxon>Candidatus Gottesmaniibacteriota</taxon>
    </lineage>
</organism>
<evidence type="ECO:0000313" key="2">
    <source>
        <dbReference type="EMBL" id="KKS97678.1"/>
    </source>
</evidence>
<dbReference type="AlphaFoldDB" id="A0A0G1GFR9"/>
<feature type="compositionally biased region" description="Polar residues" evidence="1">
    <location>
        <begin position="40"/>
        <end position="53"/>
    </location>
</feature>
<dbReference type="STRING" id="1618443.UV73_C0006G0032"/>
<evidence type="ECO:0000313" key="3">
    <source>
        <dbReference type="Proteomes" id="UP000034894"/>
    </source>
</evidence>
<feature type="region of interest" description="Disordered" evidence="1">
    <location>
        <begin position="40"/>
        <end position="67"/>
    </location>
</feature>
<gene>
    <name evidence="2" type="ORF">UV73_C0006G0032</name>
</gene>
<dbReference type="EMBL" id="LCFP01000006">
    <property type="protein sequence ID" value="KKS97678.1"/>
    <property type="molecule type" value="Genomic_DNA"/>
</dbReference>
<evidence type="ECO:0000256" key="1">
    <source>
        <dbReference type="SAM" id="MobiDB-lite"/>
    </source>
</evidence>
<reference evidence="2 3" key="1">
    <citation type="journal article" date="2015" name="Nature">
        <title>rRNA introns, odd ribosomes, and small enigmatic genomes across a large radiation of phyla.</title>
        <authorList>
            <person name="Brown C.T."/>
            <person name="Hug L.A."/>
            <person name="Thomas B.C."/>
            <person name="Sharon I."/>
            <person name="Castelle C.J."/>
            <person name="Singh A."/>
            <person name="Wilkins M.J."/>
            <person name="Williams K.H."/>
            <person name="Banfield J.F."/>
        </authorList>
    </citation>
    <scope>NUCLEOTIDE SEQUENCE [LARGE SCALE GENOMIC DNA]</scope>
</reference>